<evidence type="ECO:0000256" key="2">
    <source>
        <dbReference type="ARBA" id="ARBA00004777"/>
    </source>
</evidence>
<evidence type="ECO:0000256" key="8">
    <source>
        <dbReference type="ARBA" id="ARBA00048628"/>
    </source>
</evidence>
<evidence type="ECO:0000256" key="5">
    <source>
        <dbReference type="ARBA" id="ARBA00022827"/>
    </source>
</evidence>
<comment type="catalytic activity">
    <reaction evidence="8">
        <text>(6S)-5-methyl-5,6,7,8-tetrahydrofolate + NAD(+) = (6R)-5,10-methylene-5,6,7,8-tetrahydrofolate + NADH + H(+)</text>
        <dbReference type="Rhea" id="RHEA:19821"/>
        <dbReference type="ChEBI" id="CHEBI:15378"/>
        <dbReference type="ChEBI" id="CHEBI:15636"/>
        <dbReference type="ChEBI" id="CHEBI:18608"/>
        <dbReference type="ChEBI" id="CHEBI:57540"/>
        <dbReference type="ChEBI" id="CHEBI:57945"/>
        <dbReference type="EC" id="1.5.1.54"/>
    </reaction>
    <physiologicalReaction direction="right-to-left" evidence="8">
        <dbReference type="Rhea" id="RHEA:19823"/>
    </physiologicalReaction>
</comment>
<dbReference type="PANTHER" id="PTHR45754">
    <property type="entry name" value="METHYLENETETRAHYDROFOLATE REDUCTASE"/>
    <property type="match status" value="1"/>
</dbReference>
<dbReference type="SUPFAM" id="SSF51730">
    <property type="entry name" value="FAD-linked oxidoreductase"/>
    <property type="match status" value="1"/>
</dbReference>
<comment type="pathway">
    <text evidence="7">Amino-acid biosynthesis; L-methionine biosynthesis via de novo pathway.</text>
</comment>
<keyword evidence="5 9" id="KW-0274">FAD</keyword>
<organism evidence="10 11">
    <name type="scientific">Candidatus Magnetoglobus multicellularis str. Araruama</name>
    <dbReference type="NCBI Taxonomy" id="890399"/>
    <lineage>
        <taxon>Bacteria</taxon>
        <taxon>Pseudomonadati</taxon>
        <taxon>Thermodesulfobacteriota</taxon>
        <taxon>Desulfobacteria</taxon>
        <taxon>Desulfobacterales</taxon>
        <taxon>Desulfobacteraceae</taxon>
        <taxon>Candidatus Magnetoglobus</taxon>
    </lineage>
</organism>
<comment type="pathway">
    <text evidence="2 9">One-carbon metabolism; tetrahydrofolate interconversion.</text>
</comment>
<evidence type="ECO:0000256" key="7">
    <source>
        <dbReference type="ARBA" id="ARBA00034478"/>
    </source>
</evidence>
<dbReference type="GO" id="GO:0035999">
    <property type="term" value="P:tetrahydrofolate interconversion"/>
    <property type="evidence" value="ECO:0007669"/>
    <property type="project" value="UniProtKB-UniPathway"/>
</dbReference>
<dbReference type="EMBL" id="ATBP01000059">
    <property type="protein sequence ID" value="ETR73443.1"/>
    <property type="molecule type" value="Genomic_DNA"/>
</dbReference>
<comment type="similarity">
    <text evidence="3 9">Belongs to the methylenetetrahydrofolate reductase family.</text>
</comment>
<protein>
    <recommendedName>
        <fullName evidence="9">Methylenetetrahydrofolate reductase</fullName>
    </recommendedName>
</protein>
<reference evidence="11" key="1">
    <citation type="submission" date="2012-11" db="EMBL/GenBank/DDBJ databases">
        <authorList>
            <person name="Lucero-Rivera Y.E."/>
            <person name="Tovar-Ramirez D."/>
        </authorList>
    </citation>
    <scope>NUCLEOTIDE SEQUENCE [LARGE SCALE GENOMIC DNA]</scope>
    <source>
        <strain evidence="11">Araruama</strain>
    </source>
</reference>
<keyword evidence="6 9" id="KW-0560">Oxidoreductase</keyword>
<comment type="caution">
    <text evidence="10">The sequence shown here is derived from an EMBL/GenBank/DDBJ whole genome shotgun (WGS) entry which is preliminary data.</text>
</comment>
<name>A0A1V1PFA3_9BACT</name>
<comment type="cofactor">
    <cofactor evidence="1 9">
        <name>FAD</name>
        <dbReference type="ChEBI" id="CHEBI:57692"/>
    </cofactor>
</comment>
<dbReference type="Proteomes" id="UP000189670">
    <property type="component" value="Unassembled WGS sequence"/>
</dbReference>
<dbReference type="GO" id="GO:0071949">
    <property type="term" value="F:FAD binding"/>
    <property type="evidence" value="ECO:0007669"/>
    <property type="project" value="TreeGrafter"/>
</dbReference>
<dbReference type="UniPathway" id="UPA00193"/>
<proteinExistence type="inferred from homology"/>
<evidence type="ECO:0000313" key="10">
    <source>
        <dbReference type="EMBL" id="ETR73443.1"/>
    </source>
</evidence>
<gene>
    <name evidence="10" type="ORF">OMM_00946</name>
</gene>
<dbReference type="GO" id="GO:0005829">
    <property type="term" value="C:cytosol"/>
    <property type="evidence" value="ECO:0007669"/>
    <property type="project" value="TreeGrafter"/>
</dbReference>
<evidence type="ECO:0000256" key="4">
    <source>
        <dbReference type="ARBA" id="ARBA00022630"/>
    </source>
</evidence>
<evidence type="ECO:0000313" key="11">
    <source>
        <dbReference type="Proteomes" id="UP000189670"/>
    </source>
</evidence>
<evidence type="ECO:0000256" key="9">
    <source>
        <dbReference type="RuleBase" id="RU003862"/>
    </source>
</evidence>
<dbReference type="InterPro" id="IPR029041">
    <property type="entry name" value="FAD-linked_oxidoreductase-like"/>
</dbReference>
<dbReference type="Gene3D" id="3.20.20.220">
    <property type="match status" value="1"/>
</dbReference>
<dbReference type="GO" id="GO:0009086">
    <property type="term" value="P:methionine biosynthetic process"/>
    <property type="evidence" value="ECO:0007669"/>
    <property type="project" value="TreeGrafter"/>
</dbReference>
<dbReference type="AlphaFoldDB" id="A0A1V1PFA3"/>
<keyword evidence="4 9" id="KW-0285">Flavoprotein</keyword>
<dbReference type="GO" id="GO:0106312">
    <property type="term" value="F:methylenetetrahydrofolate reductase (NADH) activity"/>
    <property type="evidence" value="ECO:0007669"/>
    <property type="project" value="UniProtKB-EC"/>
</dbReference>
<sequence length="288" mass="31838">MNKIKEKLKTKQFVTIAELTPPKGTNTNQLINNATAVKDHVDAFLIPDIPNAIMRMSAFSTACLLQKDGISSIVQMNCRDRNQLALQADLLGAYANGFHCVMIVEGDDPKTGDHHSAKGVFDVSLSELFAGTKAMSEGFDMAGMELDGAAHFLVGAPLKINSKISDRFYLRNMITEYMETGVSFFVTQPIFNLQMLGEFYESVKDLQPIIIPTVLLFKSLGMARYMSRNVPSIDIPQEIIKQIQKSKDKNNECLAICRQTIASIKESGLQGVSVSTIGWEHKLVDILS</sequence>
<dbReference type="PANTHER" id="PTHR45754:SF3">
    <property type="entry name" value="METHYLENETETRAHYDROFOLATE REDUCTASE (NADPH)"/>
    <property type="match status" value="1"/>
</dbReference>
<evidence type="ECO:0000256" key="1">
    <source>
        <dbReference type="ARBA" id="ARBA00001974"/>
    </source>
</evidence>
<evidence type="ECO:0000256" key="6">
    <source>
        <dbReference type="ARBA" id="ARBA00023002"/>
    </source>
</evidence>
<dbReference type="Pfam" id="PF02219">
    <property type="entry name" value="MTHFR"/>
    <property type="match status" value="1"/>
</dbReference>
<dbReference type="InterPro" id="IPR003171">
    <property type="entry name" value="Mehydrof_redctse-like"/>
</dbReference>
<accession>A0A1V1PFA3</accession>
<evidence type="ECO:0000256" key="3">
    <source>
        <dbReference type="ARBA" id="ARBA00006743"/>
    </source>
</evidence>